<dbReference type="GeneID" id="85316954"/>
<feature type="compositionally biased region" description="Polar residues" evidence="1">
    <location>
        <begin position="1"/>
        <end position="10"/>
    </location>
</feature>
<dbReference type="AlphaFoldDB" id="A0AA40ATG6"/>
<gene>
    <name evidence="2" type="ORF">B0T26DRAFT_191313</name>
</gene>
<dbReference type="RefSeq" id="XP_060297628.1">
    <property type="nucleotide sequence ID" value="XM_060433684.1"/>
</dbReference>
<organism evidence="2 3">
    <name type="scientific">Lasiosphaeria miniovina</name>
    <dbReference type="NCBI Taxonomy" id="1954250"/>
    <lineage>
        <taxon>Eukaryota</taxon>
        <taxon>Fungi</taxon>
        <taxon>Dikarya</taxon>
        <taxon>Ascomycota</taxon>
        <taxon>Pezizomycotina</taxon>
        <taxon>Sordariomycetes</taxon>
        <taxon>Sordariomycetidae</taxon>
        <taxon>Sordariales</taxon>
        <taxon>Lasiosphaeriaceae</taxon>
        <taxon>Lasiosphaeria</taxon>
    </lineage>
</organism>
<protein>
    <submittedName>
        <fullName evidence="2">Argonaute siRNA chaperone complex subunit Arb1-domain-containing protein</fullName>
    </submittedName>
</protein>
<dbReference type="InterPro" id="IPR018606">
    <property type="entry name" value="Arb1"/>
</dbReference>
<reference evidence="2" key="1">
    <citation type="submission" date="2023-06" db="EMBL/GenBank/DDBJ databases">
        <title>Genome-scale phylogeny and comparative genomics of the fungal order Sordariales.</title>
        <authorList>
            <consortium name="Lawrence Berkeley National Laboratory"/>
            <person name="Hensen N."/>
            <person name="Bonometti L."/>
            <person name="Westerberg I."/>
            <person name="Brannstrom I.O."/>
            <person name="Guillou S."/>
            <person name="Cros-Aarteil S."/>
            <person name="Calhoun S."/>
            <person name="Haridas S."/>
            <person name="Kuo A."/>
            <person name="Mondo S."/>
            <person name="Pangilinan J."/>
            <person name="Riley R."/>
            <person name="LaButti K."/>
            <person name="Andreopoulos B."/>
            <person name="Lipzen A."/>
            <person name="Chen C."/>
            <person name="Yanf M."/>
            <person name="Daum C."/>
            <person name="Ng V."/>
            <person name="Clum A."/>
            <person name="Steindorff A."/>
            <person name="Ohm R."/>
            <person name="Martin F."/>
            <person name="Silar P."/>
            <person name="Natvig D."/>
            <person name="Lalanne C."/>
            <person name="Gautier V."/>
            <person name="Ament-velasquez S.L."/>
            <person name="Kruys A."/>
            <person name="Hutchinson M.I."/>
            <person name="Powell A.J."/>
            <person name="Barry K."/>
            <person name="Miller A.N."/>
            <person name="Grigoriev I.V."/>
            <person name="Debuchy R."/>
            <person name="Gladieux P."/>
            <person name="Thoren M.H."/>
            <person name="Johannesson H."/>
        </authorList>
    </citation>
    <scope>NUCLEOTIDE SEQUENCE</scope>
    <source>
        <strain evidence="2">SMH2392-1A</strain>
    </source>
</reference>
<evidence type="ECO:0000313" key="3">
    <source>
        <dbReference type="Proteomes" id="UP001172101"/>
    </source>
</evidence>
<dbReference type="GO" id="GO:0033167">
    <property type="term" value="C:ARC complex"/>
    <property type="evidence" value="ECO:0007669"/>
    <property type="project" value="InterPro"/>
</dbReference>
<evidence type="ECO:0000256" key="1">
    <source>
        <dbReference type="SAM" id="MobiDB-lite"/>
    </source>
</evidence>
<sequence length="516" mass="57910">MSSLPHTVTASAVEAQKDVTLREPSPQFTNGEIPVQDDKKGEKKKKRSGRSGAKKRGTGFEGNYSVSFRARPPGGCDIDSVVAWVLWVYLQLTLLRLSEFYCDPPVTPDEYDQEKNVIYPPHRSFVDRIEEAVQRFRARRRMDSDRDNLFSRYLFLGGIDTTARQFQGTRNLGHDTLDEATKANIREMTADDVIHRGGGASYDHRFYNPNYPEHWDVDFAGVAAGFLSEQLVKFAGPAVDDYGMGVEVVSHFLKYIDHHDVCPEYAEDIKNAQKICREALEQVPAIAKLLELLPGQFNTAARKLFCKVDRGIFGFNTYINSSDQDLDEKGARRIFGVTLAVLLRPVGTPVIPDSDMTVIDTAERSYEVCKISTANDEPRAKYKAINEYLALSKEIEPCGSMAVRPIVIQTGWDNGQVAEVSVDCPEEIFILEEGLLQFLKVGMKMVLEICTLKCGIKFIKNIKEILPTFHTFLPQELMFGYKEPVLSNRPAPSVYNPDNAAAEDVLNSIPIGDPEY</sequence>
<dbReference type="Pfam" id="PF09692">
    <property type="entry name" value="Arb1"/>
    <property type="match status" value="1"/>
</dbReference>
<name>A0AA40ATG6_9PEZI</name>
<keyword evidence="3" id="KW-1185">Reference proteome</keyword>
<comment type="caution">
    <text evidence="2">The sequence shown here is derived from an EMBL/GenBank/DDBJ whole genome shotgun (WGS) entry which is preliminary data.</text>
</comment>
<feature type="compositionally biased region" description="Basic residues" evidence="1">
    <location>
        <begin position="42"/>
        <end position="57"/>
    </location>
</feature>
<dbReference type="EMBL" id="JAUIRO010000003">
    <property type="protein sequence ID" value="KAK0721704.1"/>
    <property type="molecule type" value="Genomic_DNA"/>
</dbReference>
<dbReference type="GO" id="GO:0031047">
    <property type="term" value="P:regulatory ncRNA-mediated gene silencing"/>
    <property type="evidence" value="ECO:0007669"/>
    <property type="project" value="InterPro"/>
</dbReference>
<accession>A0AA40ATG6</accession>
<proteinExistence type="predicted"/>
<feature type="region of interest" description="Disordered" evidence="1">
    <location>
        <begin position="1"/>
        <end position="57"/>
    </location>
</feature>
<evidence type="ECO:0000313" key="2">
    <source>
        <dbReference type="EMBL" id="KAK0721704.1"/>
    </source>
</evidence>
<dbReference type="Proteomes" id="UP001172101">
    <property type="component" value="Unassembled WGS sequence"/>
</dbReference>